<comment type="caution">
    <text evidence="1">The sequence shown here is derived from an EMBL/GenBank/DDBJ whole genome shotgun (WGS) entry which is preliminary data.</text>
</comment>
<name>A0ACC2IW88_9PEZI</name>
<gene>
    <name evidence="1" type="ORF">ONZ43_g3573</name>
</gene>
<protein>
    <submittedName>
        <fullName evidence="1">Uncharacterized protein</fullName>
    </submittedName>
</protein>
<evidence type="ECO:0000313" key="2">
    <source>
        <dbReference type="Proteomes" id="UP001153334"/>
    </source>
</evidence>
<accession>A0ACC2IW88</accession>
<proteinExistence type="predicted"/>
<dbReference type="Proteomes" id="UP001153334">
    <property type="component" value="Unassembled WGS sequence"/>
</dbReference>
<reference evidence="1" key="1">
    <citation type="submission" date="2022-11" db="EMBL/GenBank/DDBJ databases">
        <title>Genome Sequence of Nemania bipapillata.</title>
        <authorList>
            <person name="Buettner E."/>
        </authorList>
    </citation>
    <scope>NUCLEOTIDE SEQUENCE</scope>
    <source>
        <strain evidence="1">CP14</strain>
    </source>
</reference>
<dbReference type="EMBL" id="JAPESX010000849">
    <property type="protein sequence ID" value="KAJ8119480.1"/>
    <property type="molecule type" value="Genomic_DNA"/>
</dbReference>
<evidence type="ECO:0000313" key="1">
    <source>
        <dbReference type="EMBL" id="KAJ8119480.1"/>
    </source>
</evidence>
<sequence>MKSILLAGLLPLLAQLSPTAAQLNIMKMKKEQFSMKQKDLNDDHKTILDDDDLIVMGKGTFDQLIDHSDPSKGTFKQRYWWNAEYYEEDYYAQQFKGAAIVLEHRYWGESLPVDTFTAETLQYLNLPNSINDLTYFAKNVDCQFCEGGTCNSNENPWVLMGGSYSGALTAWTSQLDPGTFTAYHASSAVVEAIYDFWEYFNPIEEALPRNCSADVKAVVQYIDGVLSSGDKGDTSPMSSPALSSTGRATKTPSSRSATTSKAWRPTTRGG</sequence>
<organism evidence="1 2">
    <name type="scientific">Nemania bipapillata</name>
    <dbReference type="NCBI Taxonomy" id="110536"/>
    <lineage>
        <taxon>Eukaryota</taxon>
        <taxon>Fungi</taxon>
        <taxon>Dikarya</taxon>
        <taxon>Ascomycota</taxon>
        <taxon>Pezizomycotina</taxon>
        <taxon>Sordariomycetes</taxon>
        <taxon>Xylariomycetidae</taxon>
        <taxon>Xylariales</taxon>
        <taxon>Xylariaceae</taxon>
        <taxon>Nemania</taxon>
    </lineage>
</organism>
<keyword evidence="2" id="KW-1185">Reference proteome</keyword>